<feature type="transmembrane region" description="Helical" evidence="1">
    <location>
        <begin position="6"/>
        <end position="27"/>
    </location>
</feature>
<evidence type="ECO:0000256" key="1">
    <source>
        <dbReference type="SAM" id="Phobius"/>
    </source>
</evidence>
<dbReference type="GO" id="GO:0005886">
    <property type="term" value="C:plasma membrane"/>
    <property type="evidence" value="ECO:0007669"/>
    <property type="project" value="TreeGrafter"/>
</dbReference>
<feature type="domain" description="DUF218" evidence="2">
    <location>
        <begin position="187"/>
        <end position="322"/>
    </location>
</feature>
<protein>
    <submittedName>
        <fullName evidence="3">Uncharacterized SAM-binding protein YcdF (DUF218 family)</fullName>
    </submittedName>
</protein>
<feature type="transmembrane region" description="Helical" evidence="1">
    <location>
        <begin position="334"/>
        <end position="353"/>
    </location>
</feature>
<comment type="caution">
    <text evidence="3">The sequence shown here is derived from an EMBL/GenBank/DDBJ whole genome shotgun (WGS) entry which is preliminary data.</text>
</comment>
<dbReference type="AlphaFoldDB" id="A0A841C9G8"/>
<evidence type="ECO:0000313" key="4">
    <source>
        <dbReference type="Proteomes" id="UP000562464"/>
    </source>
</evidence>
<dbReference type="Pfam" id="PF02698">
    <property type="entry name" value="DUF218"/>
    <property type="match status" value="1"/>
</dbReference>
<evidence type="ECO:0000313" key="3">
    <source>
        <dbReference type="EMBL" id="MBB5888368.1"/>
    </source>
</evidence>
<dbReference type="CDD" id="cd06259">
    <property type="entry name" value="YdcF-like"/>
    <property type="match status" value="1"/>
</dbReference>
<keyword evidence="1" id="KW-0472">Membrane</keyword>
<dbReference type="GO" id="GO:0043164">
    <property type="term" value="P:Gram-negative-bacterium-type cell wall biogenesis"/>
    <property type="evidence" value="ECO:0007669"/>
    <property type="project" value="TreeGrafter"/>
</dbReference>
<name>A0A841C9G8_9LACT</name>
<dbReference type="GO" id="GO:0000270">
    <property type="term" value="P:peptidoglycan metabolic process"/>
    <property type="evidence" value="ECO:0007669"/>
    <property type="project" value="TreeGrafter"/>
</dbReference>
<proteinExistence type="predicted"/>
<feature type="transmembrane region" description="Helical" evidence="1">
    <location>
        <begin position="114"/>
        <end position="136"/>
    </location>
</feature>
<keyword evidence="1" id="KW-1133">Transmembrane helix</keyword>
<evidence type="ECO:0000259" key="2">
    <source>
        <dbReference type="Pfam" id="PF02698"/>
    </source>
</evidence>
<feature type="transmembrane region" description="Helical" evidence="1">
    <location>
        <begin position="74"/>
        <end position="102"/>
    </location>
</feature>
<dbReference type="PANTHER" id="PTHR30336">
    <property type="entry name" value="INNER MEMBRANE PROTEIN, PROBABLE PERMEASE"/>
    <property type="match status" value="1"/>
</dbReference>
<dbReference type="PANTHER" id="PTHR30336:SF18">
    <property type="entry name" value="MEMBRANE PROTEIN"/>
    <property type="match status" value="1"/>
</dbReference>
<reference evidence="3 4" key="1">
    <citation type="submission" date="2020-08" db="EMBL/GenBank/DDBJ databases">
        <title>Genomic Encyclopedia of Type Strains, Phase IV (KMG-IV): sequencing the most valuable type-strain genomes for metagenomic binning, comparative biology and taxonomic classification.</title>
        <authorList>
            <person name="Goeker M."/>
        </authorList>
    </citation>
    <scope>NUCLEOTIDE SEQUENCE [LARGE SCALE GENOMIC DNA]</scope>
    <source>
        <strain evidence="3 4">DSM 14925</strain>
    </source>
</reference>
<dbReference type="RefSeq" id="WP_183540347.1">
    <property type="nucleotide sequence ID" value="NZ_DASWOY010000024.1"/>
</dbReference>
<keyword evidence="4" id="KW-1185">Reference proteome</keyword>
<dbReference type="EMBL" id="JACHHV010000022">
    <property type="protein sequence ID" value="MBB5888368.1"/>
    <property type="molecule type" value="Genomic_DNA"/>
</dbReference>
<keyword evidence="1" id="KW-0812">Transmembrane</keyword>
<feature type="transmembrane region" description="Helical" evidence="1">
    <location>
        <begin position="151"/>
        <end position="171"/>
    </location>
</feature>
<dbReference type="Gene3D" id="3.40.50.620">
    <property type="entry name" value="HUPs"/>
    <property type="match status" value="1"/>
</dbReference>
<dbReference type="InterPro" id="IPR014729">
    <property type="entry name" value="Rossmann-like_a/b/a_fold"/>
</dbReference>
<feature type="transmembrane region" description="Helical" evidence="1">
    <location>
        <begin position="48"/>
        <end position="68"/>
    </location>
</feature>
<dbReference type="InterPro" id="IPR051599">
    <property type="entry name" value="Cell_Envelope_Assoc"/>
</dbReference>
<organism evidence="3 4">
    <name type="scientific">Lactovum miscens</name>
    <dbReference type="NCBI Taxonomy" id="190387"/>
    <lineage>
        <taxon>Bacteria</taxon>
        <taxon>Bacillati</taxon>
        <taxon>Bacillota</taxon>
        <taxon>Bacilli</taxon>
        <taxon>Lactobacillales</taxon>
        <taxon>Streptococcaceae</taxon>
        <taxon>Lactovum</taxon>
    </lineage>
</organism>
<dbReference type="Proteomes" id="UP000562464">
    <property type="component" value="Unassembled WGS sequence"/>
</dbReference>
<gene>
    <name evidence="3" type="ORF">HNQ37_001261</name>
</gene>
<dbReference type="InterPro" id="IPR003848">
    <property type="entry name" value="DUF218"/>
</dbReference>
<sequence>MKSNDILPLFLGIVSVVLIFLSIFFYCRSWKLSDFRTLKLGQNILNGIVLALIGLDFIVLTIAIYFGYPINGILFGLIIEGGVLVFVSFLISSLVIGSIIILTEKMWRNGSKSFSNFLLPSAFFLFLTLTIIYGLIGNFKSFHFNWFETLAMVYPILAVYISWEFLVFYVSSRSYGKRVKRIEAKYYVVHGAGLVNGSEVGHLLASRIEAAVNYANSDTFLVFSGGKGSDERLSEAKAMQKYAIEKLNFPKERTLLEEHSTTTYENLIKSAALIKEGFLIFTSDYHVFRAVLFAKKLNLDAQGGPSGKTALYYRIPAFMREFIAVMNFQKRKHVIVVSLIIAVFLFLAITSIVI</sequence>
<accession>A0A841C9G8</accession>